<keyword evidence="1" id="KW-0732">Signal</keyword>
<sequence length="137" mass="14733">MPSTLNQLIVSFILISCLHTSSSQTECPYPCYPSPPAGPGNYPPAGTLSPPSVTGGSFYPPPTGLLPNYPSPPYLMNGVTPPAPDSLVPWFPYYYKKPPHGTDQSSSSSLRNRTDVIGSTYLLVLLLFVSTFSHTLL</sequence>
<dbReference type="EMBL" id="JAUIZM010000006">
    <property type="protein sequence ID" value="KAK1380809.1"/>
    <property type="molecule type" value="Genomic_DNA"/>
</dbReference>
<dbReference type="PANTHER" id="PTHR37702:SF1">
    <property type="entry name" value="HYDROXYPROLINE-RICH GLYCOPROTEIN FAMILY PROTEIN"/>
    <property type="match status" value="1"/>
</dbReference>
<gene>
    <name evidence="2" type="ORF">POM88_027466</name>
    <name evidence="3" type="ORF">POM88_027553</name>
</gene>
<dbReference type="AlphaFoldDB" id="A0AAD8MQ87"/>
<evidence type="ECO:0000313" key="4">
    <source>
        <dbReference type="Proteomes" id="UP001237642"/>
    </source>
</evidence>
<dbReference type="EMBL" id="JAUIZM010000006">
    <property type="protein sequence ID" value="KAK1380722.1"/>
    <property type="molecule type" value="Genomic_DNA"/>
</dbReference>
<proteinExistence type="predicted"/>
<reference evidence="3" key="2">
    <citation type="submission" date="2023-05" db="EMBL/GenBank/DDBJ databases">
        <authorList>
            <person name="Schelkunov M.I."/>
        </authorList>
    </citation>
    <scope>NUCLEOTIDE SEQUENCE</scope>
    <source>
        <strain evidence="3">Hsosn_3</strain>
        <tissue evidence="3">Leaf</tissue>
    </source>
</reference>
<evidence type="ECO:0000313" key="3">
    <source>
        <dbReference type="EMBL" id="KAK1380809.1"/>
    </source>
</evidence>
<feature type="chain" id="PRO_5042442301" evidence="1">
    <location>
        <begin position="24"/>
        <end position="137"/>
    </location>
</feature>
<reference evidence="3" key="1">
    <citation type="submission" date="2023-02" db="EMBL/GenBank/DDBJ databases">
        <title>Genome of toxic invasive species Heracleum sosnowskyi carries increased number of genes despite the absence of recent whole-genome duplications.</title>
        <authorList>
            <person name="Schelkunov M."/>
            <person name="Shtratnikova V."/>
            <person name="Makarenko M."/>
            <person name="Klepikova A."/>
            <person name="Omelchenko D."/>
            <person name="Novikova G."/>
            <person name="Obukhova E."/>
            <person name="Bogdanov V."/>
            <person name="Penin A."/>
            <person name="Logacheva M."/>
        </authorList>
    </citation>
    <scope>NUCLEOTIDE SEQUENCE</scope>
    <source>
        <strain evidence="3">Hsosn_3</strain>
        <tissue evidence="3">Leaf</tissue>
    </source>
</reference>
<evidence type="ECO:0000256" key="1">
    <source>
        <dbReference type="SAM" id="SignalP"/>
    </source>
</evidence>
<accession>A0AAD8MQ87</accession>
<feature type="signal peptide" evidence="1">
    <location>
        <begin position="1"/>
        <end position="23"/>
    </location>
</feature>
<dbReference type="PANTHER" id="PTHR37702">
    <property type="entry name" value="PROLINE-RICH FAMILY PROTEIN"/>
    <property type="match status" value="1"/>
</dbReference>
<name>A0AAD8MQ87_9APIA</name>
<protein>
    <submittedName>
        <fullName evidence="3">Arp2/3 complex-activating protein rickA-like</fullName>
    </submittedName>
</protein>
<dbReference type="Proteomes" id="UP001237642">
    <property type="component" value="Unassembled WGS sequence"/>
</dbReference>
<evidence type="ECO:0000313" key="2">
    <source>
        <dbReference type="EMBL" id="KAK1380722.1"/>
    </source>
</evidence>
<keyword evidence="4" id="KW-1185">Reference proteome</keyword>
<comment type="caution">
    <text evidence="3">The sequence shown here is derived from an EMBL/GenBank/DDBJ whole genome shotgun (WGS) entry which is preliminary data.</text>
</comment>
<organism evidence="3 4">
    <name type="scientific">Heracleum sosnowskyi</name>
    <dbReference type="NCBI Taxonomy" id="360622"/>
    <lineage>
        <taxon>Eukaryota</taxon>
        <taxon>Viridiplantae</taxon>
        <taxon>Streptophyta</taxon>
        <taxon>Embryophyta</taxon>
        <taxon>Tracheophyta</taxon>
        <taxon>Spermatophyta</taxon>
        <taxon>Magnoliopsida</taxon>
        <taxon>eudicotyledons</taxon>
        <taxon>Gunneridae</taxon>
        <taxon>Pentapetalae</taxon>
        <taxon>asterids</taxon>
        <taxon>campanulids</taxon>
        <taxon>Apiales</taxon>
        <taxon>Apiaceae</taxon>
        <taxon>Apioideae</taxon>
        <taxon>apioid superclade</taxon>
        <taxon>Tordylieae</taxon>
        <taxon>Tordyliinae</taxon>
        <taxon>Heracleum</taxon>
    </lineage>
</organism>